<gene>
    <name evidence="1" type="ORF">A8135_10130</name>
</gene>
<keyword evidence="2" id="KW-1185">Reference proteome</keyword>
<reference evidence="1 2" key="1">
    <citation type="submission" date="2016-05" db="EMBL/GenBank/DDBJ databases">
        <authorList>
            <person name="Prochazka B."/>
            <person name="Indra A."/>
            <person name="Hasenberger P."/>
            <person name="Blaschitz M."/>
            <person name="Wagner L."/>
            <person name="Wewalka G."/>
            <person name="Sorschag S."/>
            <person name="Schmid D."/>
            <person name="Ruppitsch W."/>
        </authorList>
    </citation>
    <scope>NUCLEOTIDE SEQUENCE [LARGE SCALE GENOMIC DNA]</scope>
    <source>
        <strain evidence="1 2">974010_12</strain>
    </source>
</reference>
<protein>
    <submittedName>
        <fullName evidence="1">Uncharacterized protein</fullName>
    </submittedName>
</protein>
<evidence type="ECO:0000313" key="1">
    <source>
        <dbReference type="EMBL" id="OCH99089.1"/>
    </source>
</evidence>
<name>A0ABX2XZ16_9GAMM</name>
<evidence type="ECO:0000313" key="2">
    <source>
        <dbReference type="Proteomes" id="UP000093336"/>
    </source>
</evidence>
<accession>A0ABX2XZ16</accession>
<proteinExistence type="predicted"/>
<dbReference type="Proteomes" id="UP000093336">
    <property type="component" value="Unassembled WGS sequence"/>
</dbReference>
<dbReference type="RefSeq" id="WP_065620485.1">
    <property type="nucleotide sequence ID" value="NZ_LYOZ01000003.1"/>
</dbReference>
<sequence length="197" mass="23203">MNQRLVWNFEINTTPSLDIKSLPHYEKEDIKWEARYFWSHHEIICLTGLDGSFLDLRQYEIKHREDHYLLLTDNDFNIKKRREELQYKPLLQEQDNIRGFGKKIDLYHASSPVDLQPDMLHKKGKQVTVCKITLIHKFPTVPSVKLELARLCIQDNVFFSACIEGRSKTLVTHIAKHLLPGHVSCDYVSFLKQFVKP</sequence>
<dbReference type="EMBL" id="LYOZ01000003">
    <property type="protein sequence ID" value="OCH99089.1"/>
    <property type="molecule type" value="Genomic_DNA"/>
</dbReference>
<comment type="caution">
    <text evidence="1">The sequence shown here is derived from an EMBL/GenBank/DDBJ whole genome shotgun (WGS) entry which is preliminary data.</text>
</comment>
<organism evidence="1 2">
    <name type="scientific">Legionella jamestowniensis</name>
    <dbReference type="NCBI Taxonomy" id="455"/>
    <lineage>
        <taxon>Bacteria</taxon>
        <taxon>Pseudomonadati</taxon>
        <taxon>Pseudomonadota</taxon>
        <taxon>Gammaproteobacteria</taxon>
        <taxon>Legionellales</taxon>
        <taxon>Legionellaceae</taxon>
        <taxon>Legionella</taxon>
    </lineage>
</organism>